<gene>
    <name evidence="1" type="ORF">VFPBJ_09667</name>
    <name evidence="2" type="ORF">VFPFJ_09775</name>
</gene>
<protein>
    <submittedName>
        <fullName evidence="2">Uncharacterized protein</fullName>
    </submittedName>
</protein>
<accession>A0A179GVH6</accession>
<evidence type="ECO:0000313" key="2">
    <source>
        <dbReference type="EMBL" id="OAQ81320.1"/>
    </source>
</evidence>
<organism evidence="2 3">
    <name type="scientific">Purpureocillium lilacinum</name>
    <name type="common">Paecilomyces lilacinus</name>
    <dbReference type="NCBI Taxonomy" id="33203"/>
    <lineage>
        <taxon>Eukaryota</taxon>
        <taxon>Fungi</taxon>
        <taxon>Dikarya</taxon>
        <taxon>Ascomycota</taxon>
        <taxon>Pezizomycotina</taxon>
        <taxon>Sordariomycetes</taxon>
        <taxon>Hypocreomycetidae</taxon>
        <taxon>Hypocreales</taxon>
        <taxon>Ophiocordycipitaceae</taxon>
        <taxon>Purpureocillium</taxon>
    </lineage>
</organism>
<dbReference type="EMBL" id="LSBH01000008">
    <property type="protein sequence ID" value="OAQ75694.1"/>
    <property type="molecule type" value="Genomic_DNA"/>
</dbReference>
<evidence type="ECO:0000313" key="1">
    <source>
        <dbReference type="EMBL" id="OAQ75694.1"/>
    </source>
</evidence>
<dbReference type="Proteomes" id="UP000078340">
    <property type="component" value="Unassembled WGS sequence"/>
</dbReference>
<comment type="caution">
    <text evidence="2">The sequence shown here is derived from an EMBL/GenBank/DDBJ whole genome shotgun (WGS) entry which is preliminary data.</text>
</comment>
<evidence type="ECO:0000313" key="3">
    <source>
        <dbReference type="Proteomes" id="UP000078340"/>
    </source>
</evidence>
<dbReference type="Proteomes" id="UP000078240">
    <property type="component" value="Unassembled WGS sequence"/>
</dbReference>
<dbReference type="AlphaFoldDB" id="A0A179GVH6"/>
<sequence>MQLRRTAVFLTYIAALDTALSWRTYKRTTFPPSLAPWVRIPTQAIPSSVFHRFSTILSAIMKLSTFIVFAVATSAASISDPINSNALEKRKCFKTGAEYGNQKGEAWEAVREVCKNEFQGTYYKGWKFTRCRNIAGKKSVKFTVGLTGPNAGAKRFLGEEECYSGLHKEVKNCGRGGETTYGNWYYR</sequence>
<name>A0A179GVH6_PURLI</name>
<proteinExistence type="predicted"/>
<dbReference type="EMBL" id="LSBI01000009">
    <property type="protein sequence ID" value="OAQ81320.1"/>
    <property type="molecule type" value="Genomic_DNA"/>
</dbReference>
<dbReference type="OMA" id="PYAINFA"/>
<reference evidence="2 3" key="1">
    <citation type="submission" date="2016-02" db="EMBL/GenBank/DDBJ databases">
        <title>Biosynthesis of antibiotic leucinostatins and their inhibition on Phytophthora in bio-control Purpureocillium lilacinum.</title>
        <authorList>
            <person name="Wang G."/>
            <person name="Liu Z."/>
            <person name="Lin R."/>
            <person name="Li E."/>
            <person name="Mao Z."/>
            <person name="Ling J."/>
            <person name="Yin W."/>
            <person name="Xie B."/>
        </authorList>
    </citation>
    <scope>NUCLEOTIDE SEQUENCE [LARGE SCALE GENOMIC DNA]</scope>
    <source>
        <strain evidence="1">PLBJ-1</strain>
        <strain evidence="2">PLFJ-1</strain>
    </source>
</reference>